<dbReference type="AlphaFoldDB" id="A0A7M7NTD3"/>
<dbReference type="GO" id="GO:0070531">
    <property type="term" value="C:BRCA1-A complex"/>
    <property type="evidence" value="ECO:0000318"/>
    <property type="project" value="GO_Central"/>
</dbReference>
<dbReference type="InterPro" id="IPR017907">
    <property type="entry name" value="Znf_RING_CS"/>
</dbReference>
<evidence type="ECO:0000256" key="8">
    <source>
        <dbReference type="SAM" id="MobiDB-lite"/>
    </source>
</evidence>
<organism evidence="11 12">
    <name type="scientific">Strongylocentrotus purpuratus</name>
    <name type="common">Purple sea urchin</name>
    <dbReference type="NCBI Taxonomy" id="7668"/>
    <lineage>
        <taxon>Eukaryota</taxon>
        <taxon>Metazoa</taxon>
        <taxon>Echinodermata</taxon>
        <taxon>Eleutherozoa</taxon>
        <taxon>Echinozoa</taxon>
        <taxon>Echinoidea</taxon>
        <taxon>Euechinoidea</taxon>
        <taxon>Echinacea</taxon>
        <taxon>Camarodonta</taxon>
        <taxon>Echinidea</taxon>
        <taxon>Strongylocentrotidae</taxon>
        <taxon>Strongylocentrotus</taxon>
    </lineage>
</organism>
<dbReference type="SMART" id="SM00292">
    <property type="entry name" value="BRCT"/>
    <property type="match status" value="2"/>
</dbReference>
<dbReference type="InterPro" id="IPR001841">
    <property type="entry name" value="Znf_RING"/>
</dbReference>
<dbReference type="PROSITE" id="PS50172">
    <property type="entry name" value="BRCT"/>
    <property type="match status" value="2"/>
</dbReference>
<dbReference type="CDD" id="cd16496">
    <property type="entry name" value="RING-HC_BARD1"/>
    <property type="match status" value="1"/>
</dbReference>
<reference evidence="12" key="1">
    <citation type="submission" date="2015-02" db="EMBL/GenBank/DDBJ databases">
        <title>Genome sequencing for Strongylocentrotus purpuratus.</title>
        <authorList>
            <person name="Murali S."/>
            <person name="Liu Y."/>
            <person name="Vee V."/>
            <person name="English A."/>
            <person name="Wang M."/>
            <person name="Skinner E."/>
            <person name="Han Y."/>
            <person name="Muzny D.M."/>
            <person name="Worley K.C."/>
            <person name="Gibbs R.A."/>
        </authorList>
    </citation>
    <scope>NUCLEOTIDE SEQUENCE</scope>
</reference>
<evidence type="ECO:0000259" key="9">
    <source>
        <dbReference type="PROSITE" id="PS50089"/>
    </source>
</evidence>
<dbReference type="Gene3D" id="1.25.40.20">
    <property type="entry name" value="Ankyrin repeat-containing domain"/>
    <property type="match status" value="1"/>
</dbReference>
<name>A0A7M7NTD3_STRPU</name>
<feature type="compositionally biased region" description="Low complexity" evidence="8">
    <location>
        <begin position="336"/>
        <end position="346"/>
    </location>
</feature>
<dbReference type="PANTHER" id="PTHR24171:SF8">
    <property type="entry name" value="BRCA1-ASSOCIATED RING DOMAIN PROTEIN 1"/>
    <property type="match status" value="1"/>
</dbReference>
<feature type="domain" description="BRCT" evidence="10">
    <location>
        <begin position="764"/>
        <end position="877"/>
    </location>
</feature>
<evidence type="ECO:0000313" key="11">
    <source>
        <dbReference type="EnsemblMetazoa" id="XP_030841136"/>
    </source>
</evidence>
<dbReference type="PROSITE" id="PS00518">
    <property type="entry name" value="ZF_RING_1"/>
    <property type="match status" value="1"/>
</dbReference>
<evidence type="ECO:0000256" key="7">
    <source>
        <dbReference type="PROSITE-ProRule" id="PRU00175"/>
    </source>
</evidence>
<feature type="repeat" description="ANK" evidence="6">
    <location>
        <begin position="511"/>
        <end position="543"/>
    </location>
</feature>
<feature type="compositionally biased region" description="Polar residues" evidence="8">
    <location>
        <begin position="166"/>
        <end position="175"/>
    </location>
</feature>
<keyword evidence="5 6" id="KW-0040">ANK repeat</keyword>
<evidence type="ECO:0000259" key="10">
    <source>
        <dbReference type="PROSITE" id="PS50172"/>
    </source>
</evidence>
<dbReference type="Pfam" id="PF16589">
    <property type="entry name" value="BRCT_2"/>
    <property type="match status" value="1"/>
</dbReference>
<dbReference type="InterPro" id="IPR039503">
    <property type="entry name" value="BARD1_Znf-RING"/>
</dbReference>
<protein>
    <recommendedName>
        <fullName evidence="13">BRCA1-associated RING domain protein 1</fullName>
    </recommendedName>
</protein>
<feature type="repeat" description="ANK" evidence="6">
    <location>
        <begin position="544"/>
        <end position="576"/>
    </location>
</feature>
<feature type="compositionally biased region" description="Polar residues" evidence="8">
    <location>
        <begin position="466"/>
        <end position="477"/>
    </location>
</feature>
<dbReference type="RefSeq" id="XP_030841136.1">
    <property type="nucleotide sequence ID" value="XM_030985276.1"/>
</dbReference>
<feature type="compositionally biased region" description="Low complexity" evidence="8">
    <location>
        <begin position="441"/>
        <end position="460"/>
    </location>
</feature>
<dbReference type="InterPro" id="IPR013083">
    <property type="entry name" value="Znf_RING/FYVE/PHD"/>
</dbReference>
<sequence length="877" mass="95846">MFLATKSALRQLEVSLQCSACHKLLTEPCTLGNCPHLICKACVGKYAGNACPACRAPAWAKDLQVKRELGMVVRLCRRLQRLINTEPEQIDTASMKLSEDTEPNGSLTGESGRDIDEDDEGLSFIMNEASEMADGSETEPMSISESDAEVQKHSKVIRKALRPVQGSDTDSLSESETGKADRRPGKKREKVLQKKLREKTEHAGGEKPGSRTLKTENSEGKENDALRKKAPGNKQSSRKPKPSTNSDGNDPFAVYDFEASPPHPKTRKGRMRVMQQTKREVQLKKVAAANKKWDSVSSVSASRKDGRKHVSFSDDSLKSGSSSAEDSEKKSHSKTKSVTVTSATKEACGLKDRSKKSKSESASKLTSSPTTTGQGKGRSKKSVKSGMKDKEQSSPTVSKPQSQKGKNSRSQTGESPFGDTGDLTPDPCPSVARVGQKRRSPASVSESSSGKASSSPNSVGKKQKTVEPSTPTTNSRVGQKRRLSGGRIRISLSPNSSFGSPKPALMKRNKRGETSLHVACIKGDENEVKSLLVQGADPNSKDNAGWTPLHEACNHGHTVLVGLLLDHNALINAPGFEHDTPLHDAVNNNRLPVIKFLRKRGASLETRNIHGLTPLDLPATPAIKEALLTQPLSEVNNSPVRTPVTAPSQHLQDRQVVLLGTGLKAREKMALQTCSDLLQGRVVDEFSPEVTHLVAACEEDGQCLRTMKYMQAVLAGRWVVSFKWVKECIKHEERVEEVEYEIPGTSADPESNTARRGRENVQKQFPGLFDGCHFYFSGTFKHPTPPKPELIQLIKLGGGTILNRQPKPDDDVIQVSTVVPYHARTDSQYASCAYYVVYDHLGKRAPSSIRTQKVCTIPVYWLLDCVSQFTLLDPPKE</sequence>
<evidence type="ECO:0000256" key="5">
    <source>
        <dbReference type="ARBA" id="ARBA00023043"/>
    </source>
</evidence>
<keyword evidence="12" id="KW-1185">Reference proteome</keyword>
<dbReference type="CDD" id="cd17734">
    <property type="entry name" value="BRCT_Bard1_rpt1"/>
    <property type="match status" value="1"/>
</dbReference>
<dbReference type="InterPro" id="IPR036420">
    <property type="entry name" value="BRCT_dom_sf"/>
</dbReference>
<dbReference type="PROSITE" id="PS50089">
    <property type="entry name" value="ZF_RING_2"/>
    <property type="match status" value="1"/>
</dbReference>
<feature type="compositionally biased region" description="Basic residues" evidence="8">
    <location>
        <begin position="228"/>
        <end position="241"/>
    </location>
</feature>
<dbReference type="PROSITE" id="PS50088">
    <property type="entry name" value="ANK_REPEAT"/>
    <property type="match status" value="3"/>
</dbReference>
<dbReference type="GO" id="GO:0008270">
    <property type="term" value="F:zinc ion binding"/>
    <property type="evidence" value="ECO:0007669"/>
    <property type="project" value="UniProtKB-KW"/>
</dbReference>
<feature type="domain" description="BRCT" evidence="10">
    <location>
        <begin position="646"/>
        <end position="742"/>
    </location>
</feature>
<dbReference type="InterPro" id="IPR036770">
    <property type="entry name" value="Ankyrin_rpt-contain_sf"/>
</dbReference>
<proteinExistence type="predicted"/>
<evidence type="ECO:0008006" key="13">
    <source>
        <dbReference type="Google" id="ProtNLM"/>
    </source>
</evidence>
<dbReference type="PANTHER" id="PTHR24171">
    <property type="entry name" value="ANKYRIN REPEAT DOMAIN-CONTAINING PROTEIN 39-RELATED"/>
    <property type="match status" value="1"/>
</dbReference>
<dbReference type="OMA" id="LGQCEHV"/>
<reference evidence="11" key="2">
    <citation type="submission" date="2021-01" db="UniProtKB">
        <authorList>
            <consortium name="EnsemblMetazoa"/>
        </authorList>
    </citation>
    <scope>IDENTIFICATION</scope>
</reference>
<evidence type="ECO:0000313" key="12">
    <source>
        <dbReference type="Proteomes" id="UP000007110"/>
    </source>
</evidence>
<evidence type="ECO:0000256" key="2">
    <source>
        <dbReference type="ARBA" id="ARBA00022737"/>
    </source>
</evidence>
<dbReference type="GO" id="GO:0085020">
    <property type="term" value="P:protein K6-linked ubiquitination"/>
    <property type="evidence" value="ECO:0000318"/>
    <property type="project" value="GO_Central"/>
</dbReference>
<dbReference type="Gene3D" id="3.30.40.10">
    <property type="entry name" value="Zinc/RING finger domain, C3HC4 (zinc finger)"/>
    <property type="match status" value="1"/>
</dbReference>
<dbReference type="InterPro" id="IPR001357">
    <property type="entry name" value="BRCT_dom"/>
</dbReference>
<feature type="domain" description="RING-type" evidence="9">
    <location>
        <begin position="18"/>
        <end position="55"/>
    </location>
</feature>
<feature type="compositionally biased region" description="Basic and acidic residues" evidence="8">
    <location>
        <begin position="348"/>
        <end position="361"/>
    </location>
</feature>
<dbReference type="SUPFAM" id="SSF57850">
    <property type="entry name" value="RING/U-box"/>
    <property type="match status" value="1"/>
</dbReference>
<evidence type="ECO:0000256" key="1">
    <source>
        <dbReference type="ARBA" id="ARBA00022723"/>
    </source>
</evidence>
<feature type="region of interest" description="Disordered" evidence="8">
    <location>
        <begin position="132"/>
        <end position="511"/>
    </location>
</feature>
<evidence type="ECO:0000256" key="4">
    <source>
        <dbReference type="ARBA" id="ARBA00022833"/>
    </source>
</evidence>
<dbReference type="InterPro" id="IPR002110">
    <property type="entry name" value="Ankyrin_rpt"/>
</dbReference>
<dbReference type="SMART" id="SM00248">
    <property type="entry name" value="ANK"/>
    <property type="match status" value="3"/>
</dbReference>
<evidence type="ECO:0000256" key="6">
    <source>
        <dbReference type="PROSITE-ProRule" id="PRU00023"/>
    </source>
</evidence>
<dbReference type="PROSITE" id="PS50297">
    <property type="entry name" value="ANK_REP_REGION"/>
    <property type="match status" value="3"/>
</dbReference>
<accession>A0A7M7NTD3</accession>
<evidence type="ECO:0000256" key="3">
    <source>
        <dbReference type="ARBA" id="ARBA00022771"/>
    </source>
</evidence>
<dbReference type="Pfam" id="PF14835">
    <property type="entry name" value="zf-RING_6"/>
    <property type="match status" value="1"/>
</dbReference>
<feature type="compositionally biased region" description="Basic and acidic residues" evidence="8">
    <location>
        <begin position="198"/>
        <end position="227"/>
    </location>
</feature>
<dbReference type="GeneID" id="115923889"/>
<feature type="region of interest" description="Disordered" evidence="8">
    <location>
        <begin position="90"/>
        <end position="118"/>
    </location>
</feature>
<dbReference type="EnsemblMetazoa" id="XM_030985276">
    <property type="protein sequence ID" value="XP_030841136"/>
    <property type="gene ID" value="LOC115923889"/>
</dbReference>
<keyword evidence="4" id="KW-0862">Zinc</keyword>
<keyword evidence="3 7" id="KW-0863">Zinc-finger</keyword>
<dbReference type="Pfam" id="PF12796">
    <property type="entry name" value="Ank_2"/>
    <property type="match status" value="1"/>
</dbReference>
<dbReference type="SUPFAM" id="SSF52113">
    <property type="entry name" value="BRCT domain"/>
    <property type="match status" value="2"/>
</dbReference>
<dbReference type="SUPFAM" id="SSF48403">
    <property type="entry name" value="Ankyrin repeat"/>
    <property type="match status" value="1"/>
</dbReference>
<dbReference type="Gene3D" id="3.40.50.10190">
    <property type="entry name" value="BRCT domain"/>
    <property type="match status" value="2"/>
</dbReference>
<dbReference type="KEGG" id="spu:115923889"/>
<feature type="compositionally biased region" description="Basic residues" evidence="8">
    <location>
        <begin position="184"/>
        <end position="197"/>
    </location>
</feature>
<keyword evidence="2" id="KW-0677">Repeat</keyword>
<dbReference type="Proteomes" id="UP000007110">
    <property type="component" value="Unassembled WGS sequence"/>
</dbReference>
<feature type="repeat" description="ANK" evidence="6">
    <location>
        <begin position="577"/>
        <end position="609"/>
    </location>
</feature>
<dbReference type="GO" id="GO:0031436">
    <property type="term" value="C:BRCA1-BARD1 complex"/>
    <property type="evidence" value="ECO:0000318"/>
    <property type="project" value="GO_Central"/>
</dbReference>
<feature type="compositionally biased region" description="Polar residues" evidence="8">
    <location>
        <begin position="393"/>
        <end position="414"/>
    </location>
</feature>
<dbReference type="CDD" id="cd17720">
    <property type="entry name" value="BRCT_Bard1_rpt2"/>
    <property type="match status" value="1"/>
</dbReference>
<dbReference type="InParanoid" id="A0A7M7NTD3"/>
<dbReference type="OrthoDB" id="2384350at2759"/>
<keyword evidence="1" id="KW-0479">Metal-binding</keyword>
<dbReference type="Pfam" id="PF00533">
    <property type="entry name" value="BRCT"/>
    <property type="match status" value="1"/>
</dbReference>